<protein>
    <recommendedName>
        <fullName evidence="1">Protein SirB1 N-terminal domain-containing protein</fullName>
    </recommendedName>
</protein>
<evidence type="ECO:0000313" key="3">
    <source>
        <dbReference type="Proteomes" id="UP000326939"/>
    </source>
</evidence>
<gene>
    <name evidence="2" type="ORF">DKX38_000195</name>
</gene>
<evidence type="ECO:0000313" key="2">
    <source>
        <dbReference type="EMBL" id="KAB5573001.1"/>
    </source>
</evidence>
<dbReference type="Pfam" id="PF13369">
    <property type="entry name" value="Transglut_core2"/>
    <property type="match status" value="1"/>
</dbReference>
<dbReference type="PANTHER" id="PTHR31350">
    <property type="entry name" value="SI:DKEY-261L7.2"/>
    <property type="match status" value="1"/>
</dbReference>
<feature type="domain" description="Protein SirB1 N-terminal" evidence="1">
    <location>
        <begin position="128"/>
        <end position="209"/>
    </location>
</feature>
<name>A0A5N5P2H6_9ROSI</name>
<reference evidence="3" key="1">
    <citation type="journal article" date="2019" name="Gigascience">
        <title>De novo genome assembly of the endangered Acer yangbiense, a plant species with extremely small populations endemic to Yunnan Province, China.</title>
        <authorList>
            <person name="Yang J."/>
            <person name="Wariss H.M."/>
            <person name="Tao L."/>
            <person name="Zhang R."/>
            <person name="Yun Q."/>
            <person name="Hollingsworth P."/>
            <person name="Dao Z."/>
            <person name="Luo G."/>
            <person name="Guo H."/>
            <person name="Ma Y."/>
            <person name="Sun W."/>
        </authorList>
    </citation>
    <scope>NUCLEOTIDE SEQUENCE [LARGE SCALE GENOMIC DNA]</scope>
    <source>
        <strain evidence="3">cv. br00</strain>
    </source>
</reference>
<dbReference type="InterPro" id="IPR032698">
    <property type="entry name" value="SirB1_N"/>
</dbReference>
<accession>A0A5N5P2H6</accession>
<dbReference type="AlphaFoldDB" id="A0A5N5P2H6"/>
<dbReference type="PANTHER" id="PTHR31350:SF29">
    <property type="entry name" value="PROTEIN SIRB1 N-TERMINAL DOMAIN-CONTAINING PROTEIN"/>
    <property type="match status" value="1"/>
</dbReference>
<dbReference type="EMBL" id="VDCV01000001">
    <property type="protein sequence ID" value="KAB5573001.1"/>
    <property type="molecule type" value="Genomic_DNA"/>
</dbReference>
<organism evidence="2 3">
    <name type="scientific">Salix brachista</name>
    <dbReference type="NCBI Taxonomy" id="2182728"/>
    <lineage>
        <taxon>Eukaryota</taxon>
        <taxon>Viridiplantae</taxon>
        <taxon>Streptophyta</taxon>
        <taxon>Embryophyta</taxon>
        <taxon>Tracheophyta</taxon>
        <taxon>Spermatophyta</taxon>
        <taxon>Magnoliopsida</taxon>
        <taxon>eudicotyledons</taxon>
        <taxon>Gunneridae</taxon>
        <taxon>Pentapetalae</taxon>
        <taxon>rosids</taxon>
        <taxon>fabids</taxon>
        <taxon>Malpighiales</taxon>
        <taxon>Salicaceae</taxon>
        <taxon>Saliceae</taxon>
        <taxon>Salix</taxon>
    </lineage>
</organism>
<proteinExistence type="predicted"/>
<dbReference type="Proteomes" id="UP000326939">
    <property type="component" value="Chromosome 1"/>
</dbReference>
<comment type="caution">
    <text evidence="2">The sequence shown here is derived from an EMBL/GenBank/DDBJ whole genome shotgun (WGS) entry which is preliminary data.</text>
</comment>
<sequence>MAAVAAILSSLPSSSSSSKFSKYQSYPSAPPPCRVVCRGGSQPPPLVTTDFQFALHDALDSSGINTTHAREARQNFMSQIKRLSSIEREISISINRRVDLAKTALYIAAEDDSLISHSSVALPVDAFVERLDDLSMGFCTNNSSALKSSPEMLLDSLEKFLYVKKGFQRSTMKSQLEPRSLYLHSVLTHRSGSAVMLALIYSEILKMLRLWSLLDFDCEIFFPHDNHGLPRGYHKQKSKESDHQHILTSLTLLEKVGCVFFLLAFISSSNMHDEIAQNWDTHMVQTLILRNLKEAFWPFQNDHTKSLFLRAAHAADCVDTSKTFEGSGAQLASAKAAQHRLDRGVWTSVHFGDMRRALSACERLILLESDPKELRDYSVLLYHCGFYEQSLQYLKLYKEKGSSLQKQASNKLSSLEEDAVEKLMIRLDLISMEEGWIKPSHVRNFLGNNSEPW</sequence>
<keyword evidence="3" id="KW-1185">Reference proteome</keyword>
<evidence type="ECO:0000259" key="1">
    <source>
        <dbReference type="Pfam" id="PF13369"/>
    </source>
</evidence>